<dbReference type="GO" id="GO:0006526">
    <property type="term" value="P:L-arginine biosynthetic process"/>
    <property type="evidence" value="ECO:0007669"/>
    <property type="project" value="UniProtKB-UniPathway"/>
</dbReference>
<dbReference type="GO" id="GO:0000050">
    <property type="term" value="P:urea cycle"/>
    <property type="evidence" value="ECO:0007669"/>
    <property type="project" value="TreeGrafter"/>
</dbReference>
<dbReference type="GO" id="GO:0000053">
    <property type="term" value="P:argininosuccinate metabolic process"/>
    <property type="evidence" value="ECO:0007669"/>
    <property type="project" value="TreeGrafter"/>
</dbReference>
<dbReference type="Gene3D" id="3.40.50.620">
    <property type="entry name" value="HUPs"/>
    <property type="match status" value="1"/>
</dbReference>
<evidence type="ECO:0000256" key="5">
    <source>
        <dbReference type="ARBA" id="ARBA00022605"/>
    </source>
</evidence>
<keyword evidence="11" id="KW-1185">Reference proteome</keyword>
<keyword evidence="6" id="KW-0547">Nucleotide-binding</keyword>
<dbReference type="Pfam" id="PF20979">
    <property type="entry name" value="Arginosuc_syn_C"/>
    <property type="match status" value="1"/>
</dbReference>
<dbReference type="GO" id="GO:0004055">
    <property type="term" value="F:argininosuccinate synthase activity"/>
    <property type="evidence" value="ECO:0007669"/>
    <property type="project" value="UniProtKB-EC"/>
</dbReference>
<comment type="caution">
    <text evidence="10">The sequence shown here is derived from an EMBL/GenBank/DDBJ whole genome shotgun (WGS) entry which is preliminary data.</text>
</comment>
<evidence type="ECO:0000256" key="7">
    <source>
        <dbReference type="ARBA" id="ARBA00022840"/>
    </source>
</evidence>
<dbReference type="InterPro" id="IPR001518">
    <property type="entry name" value="Arginosuc_synth"/>
</dbReference>
<dbReference type="EMBL" id="JABFCX010000001">
    <property type="protein sequence ID" value="NNU14783.1"/>
    <property type="molecule type" value="Genomic_DNA"/>
</dbReference>
<dbReference type="SUPFAM" id="SSF52402">
    <property type="entry name" value="Adenine nucleotide alpha hydrolases-like"/>
    <property type="match status" value="1"/>
</dbReference>
<reference evidence="10 11" key="1">
    <citation type="submission" date="2020-05" db="EMBL/GenBank/DDBJ databases">
        <title>Parvularcula mediterraneae sp. nov., isolated from polypropylene straw from shallow seawater of the seashore of Laganas in Zakynthos island, Greece.</title>
        <authorList>
            <person name="Szabo I."/>
            <person name="Al-Omari J."/>
            <person name="Rado J."/>
            <person name="Szerdahelyi G.S."/>
        </authorList>
    </citation>
    <scope>NUCLEOTIDE SEQUENCE [LARGE SCALE GENOMIC DNA]</scope>
    <source>
        <strain evidence="10 11">ZS-1/3</strain>
    </source>
</reference>
<dbReference type="Proteomes" id="UP000536835">
    <property type="component" value="Unassembled WGS sequence"/>
</dbReference>
<dbReference type="PROSITE" id="PS00565">
    <property type="entry name" value="ARGININOSUCCIN_SYN_2"/>
    <property type="match status" value="1"/>
</dbReference>
<dbReference type="GO" id="GO:0005737">
    <property type="term" value="C:cytoplasm"/>
    <property type="evidence" value="ECO:0007669"/>
    <property type="project" value="TreeGrafter"/>
</dbReference>
<dbReference type="InterPro" id="IPR024074">
    <property type="entry name" value="AS_cat/multimer_dom_body"/>
</dbReference>
<evidence type="ECO:0000259" key="8">
    <source>
        <dbReference type="Pfam" id="PF00764"/>
    </source>
</evidence>
<dbReference type="PANTHER" id="PTHR11587">
    <property type="entry name" value="ARGININOSUCCINATE SYNTHASE"/>
    <property type="match status" value="1"/>
</dbReference>
<protein>
    <recommendedName>
        <fullName evidence="2">argininosuccinate synthase</fullName>
        <ecNumber evidence="2">6.3.4.5</ecNumber>
    </recommendedName>
</protein>
<evidence type="ECO:0000256" key="2">
    <source>
        <dbReference type="ARBA" id="ARBA00012286"/>
    </source>
</evidence>
<dbReference type="GO" id="GO:0005524">
    <property type="term" value="F:ATP binding"/>
    <property type="evidence" value="ECO:0007669"/>
    <property type="project" value="UniProtKB-KW"/>
</dbReference>
<evidence type="ECO:0000256" key="4">
    <source>
        <dbReference type="ARBA" id="ARBA00022598"/>
    </source>
</evidence>
<gene>
    <name evidence="10" type="ORF">HK107_00415</name>
</gene>
<dbReference type="InterPro" id="IPR048267">
    <property type="entry name" value="Arginosuc_syn_N"/>
</dbReference>
<dbReference type="InterPro" id="IPR014729">
    <property type="entry name" value="Rossmann-like_a/b/a_fold"/>
</dbReference>
<comment type="pathway">
    <text evidence="1">Amino-acid biosynthesis; L-arginine biosynthesis; L-arginine from L-ornithine and carbamoyl phosphate: step 2/3.</text>
</comment>
<keyword evidence="3" id="KW-0055">Arginine biosynthesis</keyword>
<organism evidence="10 11">
    <name type="scientific">Parvularcula mediterranea</name>
    <dbReference type="NCBI Taxonomy" id="2732508"/>
    <lineage>
        <taxon>Bacteria</taxon>
        <taxon>Pseudomonadati</taxon>
        <taxon>Pseudomonadota</taxon>
        <taxon>Alphaproteobacteria</taxon>
        <taxon>Parvularculales</taxon>
        <taxon>Parvularculaceae</taxon>
        <taxon>Parvularcula</taxon>
    </lineage>
</organism>
<dbReference type="UniPathway" id="UPA00068">
    <property type="reaction ID" value="UER00113"/>
</dbReference>
<proteinExistence type="predicted"/>
<dbReference type="EC" id="6.3.4.5" evidence="2"/>
<keyword evidence="4 10" id="KW-0436">Ligase</keyword>
<feature type="domain" description="Arginosuccinate synthase C-terminal" evidence="9">
    <location>
        <begin position="174"/>
        <end position="389"/>
    </location>
</feature>
<evidence type="ECO:0000313" key="11">
    <source>
        <dbReference type="Proteomes" id="UP000536835"/>
    </source>
</evidence>
<dbReference type="Pfam" id="PF00764">
    <property type="entry name" value="Arginosuc_synth"/>
    <property type="match status" value="1"/>
</dbReference>
<accession>A0A7Y3W3T4</accession>
<dbReference type="InterPro" id="IPR048268">
    <property type="entry name" value="Arginosuc_syn_C"/>
</dbReference>
<dbReference type="PROSITE" id="PS00564">
    <property type="entry name" value="ARGININOSUCCIN_SYN_1"/>
    <property type="match status" value="1"/>
</dbReference>
<evidence type="ECO:0000256" key="6">
    <source>
        <dbReference type="ARBA" id="ARBA00022741"/>
    </source>
</evidence>
<sequence>MMKHCVLAFSGGLDTSYCVLKLRDEGYRVTTYYVHSGAADPEAEAKIAARAEELGADDHITEDASEELWSVIVVPFLAGGARRQGRYPVLCADRSIIAKRGVALADRVGADVIAHGCTGMGNDQVRFETELRAFSERPILAPIRDIQDKENVRAYEEEYLRSRGFDVPERASLFSVNENLLGATLSGGAIDRWEVPSEEARVFTGGADELAPGEKEKLTVRFEKGVPVALLSDGEAVSTSGPEIMRLLNEKAGRYGIGYDIYTGDTLVGLKGRIVFEAPALAVLEEAHTSLCEAVSSRAQNGFRRKVGEAWCDLIYDGFTADALRDDLEAYLASSRARTTGEVDVELRAGAAQAVAVRTDNIPELKGAVYAQKAAWSGGAAQGFTELFGQATVLHARAGSSDG</sequence>
<evidence type="ECO:0000256" key="1">
    <source>
        <dbReference type="ARBA" id="ARBA00004967"/>
    </source>
</evidence>
<keyword evidence="5" id="KW-0028">Amino-acid biosynthesis</keyword>
<feature type="domain" description="Arginosuccinate synthase-like N-terminal" evidence="8">
    <location>
        <begin position="5"/>
        <end position="159"/>
    </location>
</feature>
<dbReference type="Gene3D" id="3.90.1260.10">
    <property type="entry name" value="Argininosuccinate synthetase, chain A, domain 2"/>
    <property type="match status" value="1"/>
</dbReference>
<evidence type="ECO:0000259" key="9">
    <source>
        <dbReference type="Pfam" id="PF20979"/>
    </source>
</evidence>
<dbReference type="PANTHER" id="PTHR11587:SF2">
    <property type="entry name" value="ARGININOSUCCINATE SYNTHASE"/>
    <property type="match status" value="1"/>
</dbReference>
<keyword evidence="7" id="KW-0067">ATP-binding</keyword>
<name>A0A7Y3W3T4_9PROT</name>
<dbReference type="SUPFAM" id="SSF69864">
    <property type="entry name" value="Argininosuccinate synthetase, C-terminal domain"/>
    <property type="match status" value="1"/>
</dbReference>
<evidence type="ECO:0000313" key="10">
    <source>
        <dbReference type="EMBL" id="NNU14783.1"/>
    </source>
</evidence>
<evidence type="ECO:0000256" key="3">
    <source>
        <dbReference type="ARBA" id="ARBA00022571"/>
    </source>
</evidence>
<dbReference type="AlphaFoldDB" id="A0A7Y3W3T4"/>
<dbReference type="InterPro" id="IPR018223">
    <property type="entry name" value="Arginosuc_synth_CS"/>
</dbReference>